<dbReference type="SUPFAM" id="SSF49899">
    <property type="entry name" value="Concanavalin A-like lectins/glucanases"/>
    <property type="match status" value="1"/>
</dbReference>
<dbReference type="GO" id="GO:0005886">
    <property type="term" value="C:plasma membrane"/>
    <property type="evidence" value="ECO:0007669"/>
    <property type="project" value="TreeGrafter"/>
</dbReference>
<dbReference type="InterPro" id="IPR005629">
    <property type="entry name" value="Skn1/Kre6/Sbg1"/>
</dbReference>
<dbReference type="GO" id="GO:0006078">
    <property type="term" value="P:(1-&gt;6)-beta-D-glucan biosynthetic process"/>
    <property type="evidence" value="ECO:0007669"/>
    <property type="project" value="TreeGrafter"/>
</dbReference>
<organism evidence="11 12">
    <name type="scientific">Psilocybe cyanescens</name>
    <dbReference type="NCBI Taxonomy" id="93625"/>
    <lineage>
        <taxon>Eukaryota</taxon>
        <taxon>Fungi</taxon>
        <taxon>Dikarya</taxon>
        <taxon>Basidiomycota</taxon>
        <taxon>Agaricomycotina</taxon>
        <taxon>Agaricomycetes</taxon>
        <taxon>Agaricomycetidae</taxon>
        <taxon>Agaricales</taxon>
        <taxon>Agaricineae</taxon>
        <taxon>Strophariaceae</taxon>
        <taxon>Psilocybe</taxon>
    </lineage>
</organism>
<feature type="domain" description="GH16" evidence="10">
    <location>
        <begin position="150"/>
        <end position="537"/>
    </location>
</feature>
<dbReference type="InterPro" id="IPR013320">
    <property type="entry name" value="ConA-like_dom_sf"/>
</dbReference>
<gene>
    <name evidence="11" type="ORF">CVT25_005904</name>
</gene>
<keyword evidence="3 9" id="KW-0812">Transmembrane</keyword>
<dbReference type="GO" id="GO:0015926">
    <property type="term" value="F:glucosidase activity"/>
    <property type="evidence" value="ECO:0007669"/>
    <property type="project" value="TreeGrafter"/>
</dbReference>
<evidence type="ECO:0000256" key="6">
    <source>
        <dbReference type="ARBA" id="ARBA00023136"/>
    </source>
</evidence>
<evidence type="ECO:0000256" key="8">
    <source>
        <dbReference type="ARBA" id="ARBA00023316"/>
    </source>
</evidence>
<comment type="subcellular location">
    <subcellularLocation>
        <location evidence="1">Membrane</location>
        <topology evidence="1">Single-pass type II membrane protein</topology>
    </subcellularLocation>
</comment>
<dbReference type="FunFam" id="2.60.120.200:FF:000259">
    <property type="entry name" value="Chromosome 9, whole genome shotgun sequence"/>
    <property type="match status" value="1"/>
</dbReference>
<dbReference type="GO" id="GO:0031505">
    <property type="term" value="P:fungal-type cell wall organization"/>
    <property type="evidence" value="ECO:0007669"/>
    <property type="project" value="TreeGrafter"/>
</dbReference>
<keyword evidence="8" id="KW-0961">Cell wall biogenesis/degradation</keyword>
<dbReference type="STRING" id="93625.A0A409VM36"/>
<evidence type="ECO:0000313" key="12">
    <source>
        <dbReference type="Proteomes" id="UP000283269"/>
    </source>
</evidence>
<comment type="caution">
    <text evidence="11">The sequence shown here is derived from an EMBL/GenBank/DDBJ whole genome shotgun (WGS) entry which is preliminary data.</text>
</comment>
<dbReference type="InterPro" id="IPR000757">
    <property type="entry name" value="Beta-glucanase-like"/>
</dbReference>
<evidence type="ECO:0000256" key="5">
    <source>
        <dbReference type="ARBA" id="ARBA00022989"/>
    </source>
</evidence>
<proteinExistence type="inferred from homology"/>
<dbReference type="AlphaFoldDB" id="A0A409VM36"/>
<keyword evidence="6 9" id="KW-0472">Membrane</keyword>
<dbReference type="EMBL" id="NHYD01003975">
    <property type="protein sequence ID" value="PPQ67320.1"/>
    <property type="molecule type" value="Genomic_DNA"/>
</dbReference>
<dbReference type="Gene3D" id="2.60.120.200">
    <property type="match status" value="2"/>
</dbReference>
<evidence type="ECO:0000256" key="7">
    <source>
        <dbReference type="ARBA" id="ARBA00023180"/>
    </source>
</evidence>
<keyword evidence="5 9" id="KW-1133">Transmembrane helix</keyword>
<dbReference type="Proteomes" id="UP000283269">
    <property type="component" value="Unassembled WGS sequence"/>
</dbReference>
<name>A0A409VM36_PSICY</name>
<evidence type="ECO:0000313" key="11">
    <source>
        <dbReference type="EMBL" id="PPQ67320.1"/>
    </source>
</evidence>
<keyword evidence="12" id="KW-1185">Reference proteome</keyword>
<comment type="similarity">
    <text evidence="2">Belongs to the SKN1/KRE6 family.</text>
</comment>
<evidence type="ECO:0000256" key="3">
    <source>
        <dbReference type="ARBA" id="ARBA00022692"/>
    </source>
</evidence>
<keyword evidence="7" id="KW-0325">Glycoprotein</keyword>
<protein>
    <recommendedName>
        <fullName evidence="10">GH16 domain-containing protein</fullName>
    </recommendedName>
</protein>
<dbReference type="OrthoDB" id="412647at2759"/>
<evidence type="ECO:0000259" key="10">
    <source>
        <dbReference type="PROSITE" id="PS51762"/>
    </source>
</evidence>
<reference evidence="11 12" key="1">
    <citation type="journal article" date="2018" name="Evol. Lett.">
        <title>Horizontal gene cluster transfer increased hallucinogenic mushroom diversity.</title>
        <authorList>
            <person name="Reynolds H.T."/>
            <person name="Vijayakumar V."/>
            <person name="Gluck-Thaler E."/>
            <person name="Korotkin H.B."/>
            <person name="Matheny P.B."/>
            <person name="Slot J.C."/>
        </authorList>
    </citation>
    <scope>NUCLEOTIDE SEQUENCE [LARGE SCALE GENOMIC DNA]</scope>
    <source>
        <strain evidence="11 12">2631</strain>
    </source>
</reference>
<dbReference type="GO" id="GO:0005789">
    <property type="term" value="C:endoplasmic reticulum membrane"/>
    <property type="evidence" value="ECO:0007669"/>
    <property type="project" value="TreeGrafter"/>
</dbReference>
<keyword evidence="4" id="KW-0735">Signal-anchor</keyword>
<dbReference type="PROSITE" id="PS51762">
    <property type="entry name" value="GH16_2"/>
    <property type="match status" value="1"/>
</dbReference>
<evidence type="ECO:0000256" key="2">
    <source>
        <dbReference type="ARBA" id="ARBA00010962"/>
    </source>
</evidence>
<feature type="transmembrane region" description="Helical" evidence="9">
    <location>
        <begin position="88"/>
        <end position="112"/>
    </location>
</feature>
<dbReference type="CDD" id="cd02180">
    <property type="entry name" value="GH16_fungal_KRE6_glucanase"/>
    <property type="match status" value="1"/>
</dbReference>
<dbReference type="Pfam" id="PF03935">
    <property type="entry name" value="SKN1_KRE6_Sbg1"/>
    <property type="match status" value="1"/>
</dbReference>
<evidence type="ECO:0000256" key="4">
    <source>
        <dbReference type="ARBA" id="ARBA00022968"/>
    </source>
</evidence>
<evidence type="ECO:0000256" key="9">
    <source>
        <dbReference type="SAM" id="Phobius"/>
    </source>
</evidence>
<dbReference type="PANTHER" id="PTHR31361">
    <property type="entry name" value="BETA-GLUCAN SYNTHESIS-ASSOCIATED PROTEIN KRE6-RELATED"/>
    <property type="match status" value="1"/>
</dbReference>
<accession>A0A409VM36</accession>
<sequence>MSKPPSLKRLSDGSSWGQLITLDSTPYPIWARSTLANLSSEFSFSPDPRQWGLALAPDLIESDDDQYTALKDGDGFITRLSVRGVGNVGCLLLVIAGLLALFIGYPVVTFYIPPVLDSTISINSTGQVPQLIGNQGLIDEHTPREAYTRNAWNDIATEMQLVFSDEFNMDGRSFYPGDDPYWEALDLHYWATNNLEWYDPGAVTTKNGSLVITLSQKETHGLDYEGGLFTTAPLNNRDLTPSLGMLTSWNKFCFTGGYVETSVQLPGASNILGLWPAIWSMGNLGRAGYGASLEGLWPYTYDSCDVGTVANQTVNGLPVAATINGDAGKGDALSYLPGQRLSRCTCSGESHPGPKHSDGTFVGRSAPEIDVFEAQVTEETLIGQVSQSAQWAPFNAGYLWNNTPANMVITDPNITQINTFVGSGTQQATSLTSITNPNCYEQSGACYSLYGFEYRPGFDNGYITWVANNKTSWTLNAPGMGPDPSVEISARPVAKEPMYLIANLGMSRSFGPVDLAHLTFPVHMKVDYIRVYQPKNAINIGCDPKEFPTKKYIDRYNEAYVNPNLTTWVDDYQQSWPKNSFLKQC</sequence>
<evidence type="ECO:0000256" key="1">
    <source>
        <dbReference type="ARBA" id="ARBA00004606"/>
    </source>
</evidence>
<dbReference type="PANTHER" id="PTHR31361:SF1">
    <property type="entry name" value="BETA-GLUCAN SYNTHESIS-ASSOCIATED PROTEIN KRE6-RELATED"/>
    <property type="match status" value="1"/>
</dbReference>
<dbReference type="InParanoid" id="A0A409VM36"/>